<keyword evidence="2" id="KW-1185">Reference proteome</keyword>
<name>A0ABS2AP76_9ACTN</name>
<dbReference type="EMBL" id="JAENHP010000018">
    <property type="protein sequence ID" value="MBM2621188.1"/>
    <property type="molecule type" value="Genomic_DNA"/>
</dbReference>
<protein>
    <submittedName>
        <fullName evidence="1">Uncharacterized protein</fullName>
    </submittedName>
</protein>
<evidence type="ECO:0000313" key="1">
    <source>
        <dbReference type="EMBL" id="MBM2621188.1"/>
    </source>
</evidence>
<organism evidence="1 2">
    <name type="scientific">Paractinoplanes ovalisporus</name>
    <dbReference type="NCBI Taxonomy" id="2810368"/>
    <lineage>
        <taxon>Bacteria</taxon>
        <taxon>Bacillati</taxon>
        <taxon>Actinomycetota</taxon>
        <taxon>Actinomycetes</taxon>
        <taxon>Micromonosporales</taxon>
        <taxon>Micromonosporaceae</taxon>
        <taxon>Paractinoplanes</taxon>
    </lineage>
</organism>
<accession>A0ABS2AP76</accession>
<comment type="caution">
    <text evidence="1">The sequence shown here is derived from an EMBL/GenBank/DDBJ whole genome shotgun (WGS) entry which is preliminary data.</text>
</comment>
<dbReference type="Proteomes" id="UP000632138">
    <property type="component" value="Unassembled WGS sequence"/>
</dbReference>
<dbReference type="RefSeq" id="WP_203381165.1">
    <property type="nucleotide sequence ID" value="NZ_JAENHP010000018.1"/>
</dbReference>
<proteinExistence type="predicted"/>
<reference evidence="1 2" key="1">
    <citation type="submission" date="2021-01" db="EMBL/GenBank/DDBJ databases">
        <title>Actinoplanes sp. nov. LDG1-06 isolated from lichen.</title>
        <authorList>
            <person name="Saeng-In P."/>
            <person name="Phongsopitanun W."/>
            <person name="Kanchanasin P."/>
            <person name="Yuki M."/>
            <person name="Kudo T."/>
            <person name="Ohkuma M."/>
            <person name="Tanasupawat S."/>
        </authorList>
    </citation>
    <scope>NUCLEOTIDE SEQUENCE [LARGE SCALE GENOMIC DNA]</scope>
    <source>
        <strain evidence="1 2">LDG1-06</strain>
    </source>
</reference>
<sequence length="145" mass="15728">MIASTWENRDRPVLGAIVELCDEGSFSVTPEDVAARLDMPLLPVQSSFRALEFEDGDPFFYRNLGVSGRAVQHVTGKARRAVGSWPSPEVMAGRLVAGMEQAAEREPDEENRSLLRRTAEWFGGAGRDVAVDVAAAVINRQIGGA</sequence>
<evidence type="ECO:0000313" key="2">
    <source>
        <dbReference type="Proteomes" id="UP000632138"/>
    </source>
</evidence>
<gene>
    <name evidence="1" type="ORF">JIG36_37370</name>
</gene>